<gene>
    <name evidence="1" type="ORF">GCWU000325_02654</name>
</gene>
<sequence length="54" mass="6043">MYNGSLFSQYCLQNAFIDIGGGEETIKISVRTCLFAVVAVTLWQNHIIATVFCR</sequence>
<protein>
    <submittedName>
        <fullName evidence="1">Uncharacterized protein</fullName>
    </submittedName>
</protein>
<dbReference type="HOGENOM" id="CLU_3046689_0_0_10"/>
<evidence type="ECO:0000313" key="2">
    <source>
        <dbReference type="Proteomes" id="UP000003460"/>
    </source>
</evidence>
<proteinExistence type="predicted"/>
<reference evidence="1" key="1">
    <citation type="submission" date="2009-09" db="EMBL/GenBank/DDBJ databases">
        <authorList>
            <person name="Weinstock G."/>
            <person name="Sodergren E."/>
            <person name="Clifton S."/>
            <person name="Fulton L."/>
            <person name="Fulton B."/>
            <person name="Courtney L."/>
            <person name="Fronick C."/>
            <person name="Harrison M."/>
            <person name="Strong C."/>
            <person name="Farmer C."/>
            <person name="Delahaunty K."/>
            <person name="Markovic C."/>
            <person name="Hall O."/>
            <person name="Minx P."/>
            <person name="Tomlinson C."/>
            <person name="Mitreva M."/>
            <person name="Nelson J."/>
            <person name="Hou S."/>
            <person name="Wollam A."/>
            <person name="Pepin K.H."/>
            <person name="Johnson M."/>
            <person name="Bhonagiri V."/>
            <person name="Nash W.E."/>
            <person name="Warren W."/>
            <person name="Chinwalla A."/>
            <person name="Mardis E.R."/>
            <person name="Wilson R.K."/>
        </authorList>
    </citation>
    <scope>NUCLEOTIDE SEQUENCE [LARGE SCALE GENOMIC DNA]</scope>
    <source>
        <strain evidence="1">ATCC 51259</strain>
    </source>
</reference>
<dbReference type="Proteomes" id="UP000003460">
    <property type="component" value="Unassembled WGS sequence"/>
</dbReference>
<dbReference type="STRING" id="626522.GCWU000325_02654"/>
<evidence type="ECO:0000313" key="1">
    <source>
        <dbReference type="EMBL" id="EEX70611.1"/>
    </source>
</evidence>
<organism evidence="1 2">
    <name type="scientific">Alloprevotella tannerae ATCC 51259</name>
    <dbReference type="NCBI Taxonomy" id="626522"/>
    <lineage>
        <taxon>Bacteria</taxon>
        <taxon>Pseudomonadati</taxon>
        <taxon>Bacteroidota</taxon>
        <taxon>Bacteroidia</taxon>
        <taxon>Bacteroidales</taxon>
        <taxon>Prevotellaceae</taxon>
        <taxon>Alloprevotella</taxon>
    </lineage>
</organism>
<keyword evidence="2" id="KW-1185">Reference proteome</keyword>
<dbReference type="AlphaFoldDB" id="C9LK89"/>
<comment type="caution">
    <text evidence="1">The sequence shown here is derived from an EMBL/GenBank/DDBJ whole genome shotgun (WGS) entry which is preliminary data.</text>
</comment>
<accession>C9LK89</accession>
<name>C9LK89_9BACT</name>
<dbReference type="EMBL" id="ACIJ02000028">
    <property type="protein sequence ID" value="EEX70611.1"/>
    <property type="molecule type" value="Genomic_DNA"/>
</dbReference>